<dbReference type="EMBL" id="NMTZ01000027">
    <property type="protein sequence ID" value="PDX83075.1"/>
    <property type="molecule type" value="Genomic_DNA"/>
</dbReference>
<comment type="caution">
    <text evidence="1">The sequence shown here is derived from an EMBL/GenBank/DDBJ whole genome shotgun (WGS) entry which is preliminary data.</text>
</comment>
<sequence length="121" mass="14080">MKNEYIVAIDYRANYKPLTIDYKMLKAENLLDAMNEAEQYMDKETVYLLKIMKRSGAAHKVKGVDAREATYTDVLTNRGNGWHSTDVAHCEQPWMSQMWMYSNGFVDLYYCEEVRPACTTS</sequence>
<dbReference type="Proteomes" id="UP000220480">
    <property type="component" value="Unassembled WGS sequence"/>
</dbReference>
<proteinExistence type="predicted"/>
<protein>
    <submittedName>
        <fullName evidence="1">Uncharacterized protein</fullName>
    </submittedName>
</protein>
<dbReference type="RefSeq" id="WP_097780304.1">
    <property type="nucleotide sequence ID" value="NZ_NMTZ01000027.1"/>
</dbReference>
<name>A0A2A7AV80_9FIRM</name>
<evidence type="ECO:0000313" key="2">
    <source>
        <dbReference type="Proteomes" id="UP000220480"/>
    </source>
</evidence>
<organism evidence="1 2">
    <name type="scientific">Faecalibacterium prausnitzii</name>
    <dbReference type="NCBI Taxonomy" id="853"/>
    <lineage>
        <taxon>Bacteria</taxon>
        <taxon>Bacillati</taxon>
        <taxon>Bacillota</taxon>
        <taxon>Clostridia</taxon>
        <taxon>Eubacteriales</taxon>
        <taxon>Oscillospiraceae</taxon>
        <taxon>Faecalibacterium</taxon>
    </lineage>
</organism>
<reference evidence="1 2" key="1">
    <citation type="journal article" date="2017" name="Front. Microbiol.">
        <title>New Insights into the Diversity of the Genus Faecalibacterium.</title>
        <authorList>
            <person name="Benevides L."/>
            <person name="Burman S."/>
            <person name="Martin R."/>
            <person name="Robert V."/>
            <person name="Thomas M."/>
            <person name="Miquel S."/>
            <person name="Chain F."/>
            <person name="Sokol H."/>
            <person name="Bermudez-Humaran L.G."/>
            <person name="Morrison M."/>
            <person name="Langella P."/>
            <person name="Azevedo V.A."/>
            <person name="Chatel J.M."/>
            <person name="Soares S."/>
        </authorList>
    </citation>
    <scope>NUCLEOTIDE SEQUENCE [LARGE SCALE GENOMIC DNA]</scope>
    <source>
        <strain evidence="1 2">CNCM I 4644</strain>
    </source>
</reference>
<evidence type="ECO:0000313" key="1">
    <source>
        <dbReference type="EMBL" id="PDX83075.1"/>
    </source>
</evidence>
<gene>
    <name evidence="1" type="ORF">CGS59_13250</name>
</gene>
<accession>A0A2A7AV80</accession>
<dbReference type="AlphaFoldDB" id="A0A2A7AV80"/>